<reference evidence="2 3" key="1">
    <citation type="journal article" date="2016" name="DNA Res.">
        <title>The complete genome sequencing of Prevotella intermedia strain OMA14 and a subsequent fine-scale, intra-species genomic comparison reveal an unusual amplification of conjugative and mobile transposons and identify a novel Prevotella-lineage-specific repeat.</title>
        <authorList>
            <person name="Naito M."/>
            <person name="Ogura Y."/>
            <person name="Itoh T."/>
            <person name="Shoji M."/>
            <person name="Okamoto M."/>
            <person name="Hayashi T."/>
            <person name="Nakayama K."/>
        </authorList>
    </citation>
    <scope>NUCLEOTIDE SEQUENCE [LARGE SCALE GENOMIC DNA]</scope>
    <source>
        <strain evidence="2 3">OMA14</strain>
    </source>
</reference>
<dbReference type="Pfam" id="PF13306">
    <property type="entry name" value="LRR_5"/>
    <property type="match status" value="2"/>
</dbReference>
<evidence type="ECO:0000256" key="1">
    <source>
        <dbReference type="SAM" id="SignalP"/>
    </source>
</evidence>
<protein>
    <submittedName>
        <fullName evidence="2">Leucine rich repeat protein</fullName>
    </submittedName>
</protein>
<keyword evidence="1" id="KW-0732">Signal</keyword>
<accession>A0A0T7AN72</accession>
<proteinExistence type="predicted"/>
<dbReference type="RefSeq" id="WP_096406797.1">
    <property type="nucleotide sequence ID" value="NZ_AP014597.1"/>
</dbReference>
<dbReference type="SUPFAM" id="SSF52058">
    <property type="entry name" value="L domain-like"/>
    <property type="match status" value="1"/>
</dbReference>
<evidence type="ECO:0000313" key="2">
    <source>
        <dbReference type="EMBL" id="BAU18432.1"/>
    </source>
</evidence>
<dbReference type="AlphaFoldDB" id="A0A0T7AN72"/>
<feature type="signal peptide" evidence="1">
    <location>
        <begin position="1"/>
        <end position="23"/>
    </location>
</feature>
<evidence type="ECO:0000313" key="3">
    <source>
        <dbReference type="Proteomes" id="UP000217431"/>
    </source>
</evidence>
<dbReference type="PANTHER" id="PTHR45661:SF3">
    <property type="entry name" value="IG-LIKE DOMAIN-CONTAINING PROTEIN"/>
    <property type="match status" value="1"/>
</dbReference>
<dbReference type="Proteomes" id="UP000217431">
    <property type="component" value="Chromosome I"/>
</dbReference>
<gene>
    <name evidence="2" type="ORF">PIOMA14_I_1924</name>
</gene>
<sequence length="360" mass="38891">MKKNFLLALACLLLASVQMNVKAQVKPYDFTDGKLFYKITSKEAKEVYVVSEKPRGVYTVKLKGALTIPESATHEGTAYAVTGIGKQAFYMCEGLTAVTLPSTLKAISDKSFLGCHGLTSIKIPNLVEKIGKWAFMSCAQLERIDVEESNKKYCSKDGVLFNKDVSIVIQCPSGKKGDCNIPESVTKISAQAFYGCVGLTAMRIPHNVVYIGNDAFYGCVKLRTIKCELKEPLMGEAMGTEVFEQVSTGDIGGSCKLYVPVGSKTAYEEAAQWKKFVPNIEEDNTLGIDVVSNSDISVRSESGKILIATKGNAANIHIYNVAGTLVYSCIVPTATNVSLPVQSGVYVVKAGNKQVKVSVK</sequence>
<dbReference type="InterPro" id="IPR053139">
    <property type="entry name" value="Surface_bspA-like"/>
</dbReference>
<organism evidence="2 3">
    <name type="scientific">Prevotella intermedia</name>
    <dbReference type="NCBI Taxonomy" id="28131"/>
    <lineage>
        <taxon>Bacteria</taxon>
        <taxon>Pseudomonadati</taxon>
        <taxon>Bacteroidota</taxon>
        <taxon>Bacteroidia</taxon>
        <taxon>Bacteroidales</taxon>
        <taxon>Prevotellaceae</taxon>
        <taxon>Prevotella</taxon>
    </lineage>
</organism>
<dbReference type="EMBL" id="AP014597">
    <property type="protein sequence ID" value="BAU18432.1"/>
    <property type="molecule type" value="Genomic_DNA"/>
</dbReference>
<dbReference type="InterPro" id="IPR032675">
    <property type="entry name" value="LRR_dom_sf"/>
</dbReference>
<feature type="chain" id="PRO_5006677901" evidence="1">
    <location>
        <begin position="24"/>
        <end position="360"/>
    </location>
</feature>
<dbReference type="PANTHER" id="PTHR45661">
    <property type="entry name" value="SURFACE ANTIGEN"/>
    <property type="match status" value="1"/>
</dbReference>
<dbReference type="InterPro" id="IPR026906">
    <property type="entry name" value="LRR_5"/>
</dbReference>
<dbReference type="Gene3D" id="3.80.10.10">
    <property type="entry name" value="Ribonuclease Inhibitor"/>
    <property type="match status" value="1"/>
</dbReference>
<name>A0A0T7AN72_PREIN</name>
<dbReference type="STRING" id="28131.BWX40_08255"/>